<proteinExistence type="predicted"/>
<protein>
    <submittedName>
        <fullName evidence="1">Uncharacterized protein</fullName>
    </submittedName>
</protein>
<dbReference type="EMBL" id="CP024785">
    <property type="protein sequence ID" value="AUB35917.1"/>
    <property type="molecule type" value="Genomic_DNA"/>
</dbReference>
<reference evidence="1 2" key="1">
    <citation type="submission" date="2017-11" db="EMBL/GenBank/DDBJ databases">
        <title>Complete genome of a free-living desiccation-tolerant cyanobacterium and its photosynthetic adaptation to extreme terrestrial habitat.</title>
        <authorList>
            <person name="Shang J."/>
        </authorList>
    </citation>
    <scope>NUCLEOTIDE SEQUENCE [LARGE SCALE GENOMIC DNA]</scope>
    <source>
        <strain evidence="1 2">CCNUN1</strain>
    </source>
</reference>
<sequence length="39" mass="4286">MLKEVAWKPPFPALAHLFKGETGIKIPFKKGDLGGSKTF</sequence>
<evidence type="ECO:0000313" key="1">
    <source>
        <dbReference type="EMBL" id="AUB35917.1"/>
    </source>
</evidence>
<dbReference type="KEGG" id="nfl:COO91_01810"/>
<organism evidence="1 2">
    <name type="scientific">Nostoc flagelliforme CCNUN1</name>
    <dbReference type="NCBI Taxonomy" id="2038116"/>
    <lineage>
        <taxon>Bacteria</taxon>
        <taxon>Bacillati</taxon>
        <taxon>Cyanobacteriota</taxon>
        <taxon>Cyanophyceae</taxon>
        <taxon>Nostocales</taxon>
        <taxon>Nostocaceae</taxon>
        <taxon>Nostoc</taxon>
    </lineage>
</organism>
<name>A0A2K8SKH5_9NOSO</name>
<keyword evidence="2" id="KW-1185">Reference proteome</keyword>
<gene>
    <name evidence="1" type="ORF">COO91_01810</name>
</gene>
<dbReference type="AlphaFoldDB" id="A0A2K8SKH5"/>
<dbReference type="Proteomes" id="UP000232003">
    <property type="component" value="Chromosome"/>
</dbReference>
<evidence type="ECO:0000313" key="2">
    <source>
        <dbReference type="Proteomes" id="UP000232003"/>
    </source>
</evidence>
<accession>A0A2K8SKH5</accession>